<protein>
    <recommendedName>
        <fullName evidence="5 15">Cytidine deaminase</fullName>
        <ecNumber evidence="4 15">3.5.4.5</ecNumber>
    </recommendedName>
    <alternativeName>
        <fullName evidence="9 15">Cytidine aminohydrolase</fullName>
    </alternativeName>
</protein>
<evidence type="ECO:0000256" key="9">
    <source>
        <dbReference type="ARBA" id="ARBA00032005"/>
    </source>
</evidence>
<dbReference type="Proteomes" id="UP000285120">
    <property type="component" value="Unassembled WGS sequence"/>
</dbReference>
<reference evidence="17 18" key="1">
    <citation type="submission" date="2018-09" db="EMBL/GenBank/DDBJ databases">
        <title>Genomic Encyclopedia of Archaeal and Bacterial Type Strains, Phase II (KMG-II): from individual species to whole genera.</title>
        <authorList>
            <person name="Goeker M."/>
        </authorList>
    </citation>
    <scope>NUCLEOTIDE SEQUENCE [LARGE SCALE GENOMIC DNA]</scope>
    <source>
        <strain evidence="17 18">DSM 17008</strain>
    </source>
</reference>
<evidence type="ECO:0000256" key="1">
    <source>
        <dbReference type="ARBA" id="ARBA00001947"/>
    </source>
</evidence>
<dbReference type="GO" id="GO:0042802">
    <property type="term" value="F:identical protein binding"/>
    <property type="evidence" value="ECO:0007669"/>
    <property type="project" value="UniProtKB-ARBA"/>
</dbReference>
<dbReference type="PROSITE" id="PS00903">
    <property type="entry name" value="CYT_DCMP_DEAMINASES_1"/>
    <property type="match status" value="1"/>
</dbReference>
<proteinExistence type="inferred from homology"/>
<evidence type="ECO:0000256" key="12">
    <source>
        <dbReference type="PIRSR" id="PIRSR606262-1"/>
    </source>
</evidence>
<dbReference type="PROSITE" id="PS51747">
    <property type="entry name" value="CYT_DCMP_DEAMINASES_2"/>
    <property type="match status" value="1"/>
</dbReference>
<dbReference type="EMBL" id="RAPK01000009">
    <property type="protein sequence ID" value="RKD73030.1"/>
    <property type="molecule type" value="Genomic_DNA"/>
</dbReference>
<feature type="binding site" evidence="14">
    <location>
        <position position="84"/>
    </location>
    <ligand>
        <name>Zn(2+)</name>
        <dbReference type="ChEBI" id="CHEBI:29105"/>
        <note>catalytic</note>
    </ligand>
</feature>
<gene>
    <name evidence="17" type="ORF">ATL39_2232</name>
</gene>
<dbReference type="InterPro" id="IPR002125">
    <property type="entry name" value="CMP_dCMP_dom"/>
</dbReference>
<dbReference type="PANTHER" id="PTHR11644:SF2">
    <property type="entry name" value="CYTIDINE DEAMINASE"/>
    <property type="match status" value="1"/>
</dbReference>
<dbReference type="GO" id="GO:0055086">
    <property type="term" value="P:nucleobase-containing small molecule metabolic process"/>
    <property type="evidence" value="ECO:0007669"/>
    <property type="project" value="UniProtKB-ARBA"/>
</dbReference>
<evidence type="ECO:0000256" key="11">
    <source>
        <dbReference type="ARBA" id="ARBA00049558"/>
    </source>
</evidence>
<dbReference type="Pfam" id="PF00383">
    <property type="entry name" value="dCMP_cyt_deam_1"/>
    <property type="match status" value="1"/>
</dbReference>
<dbReference type="GO" id="GO:0004126">
    <property type="term" value="F:cytidine deaminase activity"/>
    <property type="evidence" value="ECO:0007669"/>
    <property type="project" value="UniProtKB-UniRule"/>
</dbReference>
<comment type="catalytic activity">
    <reaction evidence="10 15">
        <text>2'-deoxycytidine + H2O + H(+) = 2'-deoxyuridine + NH4(+)</text>
        <dbReference type="Rhea" id="RHEA:13433"/>
        <dbReference type="ChEBI" id="CHEBI:15377"/>
        <dbReference type="ChEBI" id="CHEBI:15378"/>
        <dbReference type="ChEBI" id="CHEBI:15698"/>
        <dbReference type="ChEBI" id="CHEBI:16450"/>
        <dbReference type="ChEBI" id="CHEBI:28938"/>
        <dbReference type="EC" id="3.5.4.5"/>
    </reaction>
</comment>
<accession>A0A419V3H8</accession>
<dbReference type="InterPro" id="IPR016193">
    <property type="entry name" value="Cytidine_deaminase-like"/>
</dbReference>
<evidence type="ECO:0000256" key="10">
    <source>
        <dbReference type="ARBA" id="ARBA00049252"/>
    </source>
</evidence>
<dbReference type="GO" id="GO:0008270">
    <property type="term" value="F:zinc ion binding"/>
    <property type="evidence" value="ECO:0007669"/>
    <property type="project" value="UniProtKB-UniRule"/>
</dbReference>
<dbReference type="EC" id="3.5.4.5" evidence="4 15"/>
<comment type="cofactor">
    <cofactor evidence="1 14 15">
        <name>Zn(2+)</name>
        <dbReference type="ChEBI" id="CHEBI:29105"/>
    </cofactor>
</comment>
<dbReference type="NCBIfam" id="TIGR01354">
    <property type="entry name" value="cyt_deam_tetra"/>
    <property type="match status" value="1"/>
</dbReference>
<keyword evidence="7 15" id="KW-0378">Hydrolase</keyword>
<comment type="function">
    <text evidence="2 15">This enzyme scavenges exogenous and endogenous cytidine and 2'-deoxycytidine for UMP synthesis.</text>
</comment>
<dbReference type="Gene3D" id="3.40.140.10">
    <property type="entry name" value="Cytidine Deaminase, domain 2"/>
    <property type="match status" value="1"/>
</dbReference>
<dbReference type="InterPro" id="IPR016192">
    <property type="entry name" value="APOBEC/CMP_deaminase_Zn-bd"/>
</dbReference>
<evidence type="ECO:0000259" key="16">
    <source>
        <dbReference type="PROSITE" id="PS51747"/>
    </source>
</evidence>
<name>A0A419V3H8_9BACL</name>
<evidence type="ECO:0000313" key="17">
    <source>
        <dbReference type="EMBL" id="RKD73030.1"/>
    </source>
</evidence>
<keyword evidence="18" id="KW-1185">Reference proteome</keyword>
<evidence type="ECO:0000256" key="14">
    <source>
        <dbReference type="PIRSR" id="PIRSR606262-3"/>
    </source>
</evidence>
<dbReference type="SUPFAM" id="SSF53927">
    <property type="entry name" value="Cytidine deaminase-like"/>
    <property type="match status" value="1"/>
</dbReference>
<feature type="binding site" evidence="14">
    <location>
        <position position="87"/>
    </location>
    <ligand>
        <name>Zn(2+)</name>
        <dbReference type="ChEBI" id="CHEBI:29105"/>
        <note>catalytic</note>
    </ligand>
</feature>
<evidence type="ECO:0000256" key="3">
    <source>
        <dbReference type="ARBA" id="ARBA00006576"/>
    </source>
</evidence>
<comment type="similarity">
    <text evidence="3 15">Belongs to the cytidine and deoxycytidylate deaminase family.</text>
</comment>
<evidence type="ECO:0000256" key="4">
    <source>
        <dbReference type="ARBA" id="ARBA00012783"/>
    </source>
</evidence>
<dbReference type="GO" id="GO:0005829">
    <property type="term" value="C:cytosol"/>
    <property type="evidence" value="ECO:0007669"/>
    <property type="project" value="TreeGrafter"/>
</dbReference>
<comment type="catalytic activity">
    <reaction evidence="11 15">
        <text>cytidine + H2O + H(+) = uridine + NH4(+)</text>
        <dbReference type="Rhea" id="RHEA:16069"/>
        <dbReference type="ChEBI" id="CHEBI:15377"/>
        <dbReference type="ChEBI" id="CHEBI:15378"/>
        <dbReference type="ChEBI" id="CHEBI:16704"/>
        <dbReference type="ChEBI" id="CHEBI:17562"/>
        <dbReference type="ChEBI" id="CHEBI:28938"/>
        <dbReference type="EC" id="3.5.4.5"/>
    </reaction>
</comment>
<evidence type="ECO:0000256" key="13">
    <source>
        <dbReference type="PIRSR" id="PIRSR606262-2"/>
    </source>
</evidence>
<feature type="active site" description="Proton donor" evidence="12">
    <location>
        <position position="53"/>
    </location>
</feature>
<organism evidence="17 18">
    <name type="scientific">Sinobaca qinghaiensis</name>
    <dbReference type="NCBI Taxonomy" id="342944"/>
    <lineage>
        <taxon>Bacteria</taxon>
        <taxon>Bacillati</taxon>
        <taxon>Bacillota</taxon>
        <taxon>Bacilli</taxon>
        <taxon>Bacillales</taxon>
        <taxon>Sporolactobacillaceae</taxon>
        <taxon>Sinobaca</taxon>
    </lineage>
</organism>
<evidence type="ECO:0000256" key="15">
    <source>
        <dbReference type="RuleBase" id="RU364006"/>
    </source>
</evidence>
<feature type="binding site" evidence="14">
    <location>
        <position position="51"/>
    </location>
    <ligand>
        <name>Zn(2+)</name>
        <dbReference type="ChEBI" id="CHEBI:29105"/>
        <note>catalytic</note>
    </ligand>
</feature>
<dbReference type="InterPro" id="IPR050202">
    <property type="entry name" value="Cyt/Deoxycyt_deaminase"/>
</dbReference>
<evidence type="ECO:0000256" key="5">
    <source>
        <dbReference type="ARBA" id="ARBA00018266"/>
    </source>
</evidence>
<dbReference type="GO" id="GO:0072527">
    <property type="term" value="P:pyrimidine-containing compound metabolic process"/>
    <property type="evidence" value="ECO:0007669"/>
    <property type="project" value="UniProtKB-ARBA"/>
</dbReference>
<dbReference type="NCBIfam" id="NF004064">
    <property type="entry name" value="PRK05578.1"/>
    <property type="match status" value="1"/>
</dbReference>
<dbReference type="CDD" id="cd01283">
    <property type="entry name" value="cytidine_deaminase"/>
    <property type="match status" value="1"/>
</dbReference>
<dbReference type="RefSeq" id="WP_120193416.1">
    <property type="nucleotide sequence ID" value="NZ_RAPK01000009.1"/>
</dbReference>
<keyword evidence="6 14" id="KW-0479">Metal-binding</keyword>
<dbReference type="PANTHER" id="PTHR11644">
    <property type="entry name" value="CYTIDINE DEAMINASE"/>
    <property type="match status" value="1"/>
</dbReference>
<evidence type="ECO:0000256" key="8">
    <source>
        <dbReference type="ARBA" id="ARBA00022833"/>
    </source>
</evidence>
<evidence type="ECO:0000256" key="7">
    <source>
        <dbReference type="ARBA" id="ARBA00022801"/>
    </source>
</evidence>
<comment type="caution">
    <text evidence="17">The sequence shown here is derived from an EMBL/GenBank/DDBJ whole genome shotgun (WGS) entry which is preliminary data.</text>
</comment>
<evidence type="ECO:0000256" key="6">
    <source>
        <dbReference type="ARBA" id="ARBA00022723"/>
    </source>
</evidence>
<feature type="binding site" evidence="13">
    <location>
        <begin position="40"/>
        <end position="46"/>
    </location>
    <ligand>
        <name>substrate</name>
    </ligand>
</feature>
<dbReference type="InterPro" id="IPR006262">
    <property type="entry name" value="Cyt_deam_tetra"/>
</dbReference>
<dbReference type="AlphaFoldDB" id="A0A419V3H8"/>
<evidence type="ECO:0000256" key="2">
    <source>
        <dbReference type="ARBA" id="ARBA00003949"/>
    </source>
</evidence>
<feature type="domain" description="CMP/dCMP-type deaminase" evidence="16">
    <location>
        <begin position="1"/>
        <end position="126"/>
    </location>
</feature>
<keyword evidence="8 14" id="KW-0862">Zinc</keyword>
<evidence type="ECO:0000313" key="18">
    <source>
        <dbReference type="Proteomes" id="UP000285120"/>
    </source>
</evidence>
<sequence length="129" mass="13805">MEKLIEQAKQAREFAHVPYSNFKVGAALKTKDGSVYTGCNVENASYGLTNCAERTAVFKAVSSGSKDIEEIAIVADTKEAVAPCGACRQVLSEFMAPEAVIILSNLQGNIVETTMQELLPGAFQAGDMR</sequence>
<dbReference type="FunFam" id="3.40.140.10:FF:000008">
    <property type="entry name" value="Cytidine deaminase"/>
    <property type="match status" value="1"/>
</dbReference>
<dbReference type="OrthoDB" id="9795347at2"/>